<comment type="caution">
    <text evidence="1">The sequence shown here is derived from an EMBL/GenBank/DDBJ whole genome shotgun (WGS) entry which is preliminary data.</text>
</comment>
<sequence length="219" mass="25262">MASSNSTTGLIGYGYRGELSRRTRRGQGHRVRCSHPGCGRYGHTSDRCWIAHPELRPENVRHAGEKAGRGHVLGDQTAKDVSPTPFRFLALPSEIQNRIFEEVYKQGHVLTIKKLMPPFGPTTLYHHMNLPKLHLASKKVYEDSSFAWETASNGHHLRVDFWLIHDIYPTPNNDHLRSKITKMTFFGYSLRDMHCTNFERIEWDNIETAFPNLEEIHVE</sequence>
<reference evidence="1" key="1">
    <citation type="journal article" date="2022" name="bioRxiv">
        <title>Deciphering the potential niche of two novel black yeast fungi from a biological soil crust based on their genomes, phenotypes, and melanin regulation.</title>
        <authorList>
            <consortium name="DOE Joint Genome Institute"/>
            <person name="Carr E.C."/>
            <person name="Barton Q."/>
            <person name="Grambo S."/>
            <person name="Sullivan M."/>
            <person name="Renfro C.M."/>
            <person name="Kuo A."/>
            <person name="Pangilinan J."/>
            <person name="Lipzen A."/>
            <person name="Keymanesh K."/>
            <person name="Savage E."/>
            <person name="Barry K."/>
            <person name="Grigoriev I.V."/>
            <person name="Riekhof W.R."/>
            <person name="Harris S.S."/>
        </authorList>
    </citation>
    <scope>NUCLEOTIDE SEQUENCE</scope>
    <source>
        <strain evidence="1">JF 03-4F</strain>
    </source>
</reference>
<evidence type="ECO:0000313" key="1">
    <source>
        <dbReference type="EMBL" id="KAI1615521.1"/>
    </source>
</evidence>
<keyword evidence="2" id="KW-1185">Reference proteome</keyword>
<proteinExistence type="predicted"/>
<accession>A0AAN6DZK8</accession>
<evidence type="ECO:0000313" key="2">
    <source>
        <dbReference type="Proteomes" id="UP001203852"/>
    </source>
</evidence>
<name>A0AAN6DZK8_9EURO</name>
<dbReference type="Proteomes" id="UP001203852">
    <property type="component" value="Unassembled WGS sequence"/>
</dbReference>
<organism evidence="1 2">
    <name type="scientific">Exophiala viscosa</name>
    <dbReference type="NCBI Taxonomy" id="2486360"/>
    <lineage>
        <taxon>Eukaryota</taxon>
        <taxon>Fungi</taxon>
        <taxon>Dikarya</taxon>
        <taxon>Ascomycota</taxon>
        <taxon>Pezizomycotina</taxon>
        <taxon>Eurotiomycetes</taxon>
        <taxon>Chaetothyriomycetidae</taxon>
        <taxon>Chaetothyriales</taxon>
        <taxon>Herpotrichiellaceae</taxon>
        <taxon>Exophiala</taxon>
    </lineage>
</organism>
<protein>
    <submittedName>
        <fullName evidence="1">Uncharacterized protein</fullName>
    </submittedName>
</protein>
<dbReference type="EMBL" id="MU404352">
    <property type="protein sequence ID" value="KAI1615521.1"/>
    <property type="molecule type" value="Genomic_DNA"/>
</dbReference>
<dbReference type="AlphaFoldDB" id="A0AAN6DZK8"/>
<gene>
    <name evidence="1" type="ORF">EDD36DRAFT_417024</name>
</gene>